<evidence type="ECO:0000256" key="1">
    <source>
        <dbReference type="SAM" id="SignalP"/>
    </source>
</evidence>
<protein>
    <submittedName>
        <fullName evidence="3">DUF560 domain-containing protein</fullName>
    </submittedName>
</protein>
<dbReference type="EMBL" id="WISP01000013">
    <property type="protein sequence ID" value="MQW02432.1"/>
    <property type="molecule type" value="Genomic_DNA"/>
</dbReference>
<dbReference type="AlphaFoldDB" id="A0A6A7ZL42"/>
<evidence type="ECO:0000313" key="3">
    <source>
        <dbReference type="EMBL" id="MQW02432.1"/>
    </source>
</evidence>
<sequence length="389" mass="43657">MIRIGFMAGMLFAGVATNSVAATPAEIDARFKQALAEAGAGRPDSAIRSLRLLVTETAAPRIKLELARLLLRTGDNAGALALFRQVYLEKATPQKVRRNILPFIEQAELRVRRIRYGARIITDSNPSKVGEGGTVYFNGIPLEYQPPARKEVSYGIEPWFSAEKLWQNGYLTKFQLSARLFEDDELRAGHLQLAVGKQITTLPGLFIQANLDTGIARPNSYVLPTIESWKRFRLSDTAGAGLGGQAGYMFSREADVSGPFHRAYVFGDWTFQPNATVFGKLSAETLNSRNDYYSYISTKVDFGVNFSVADIQLTPQVSWKQTRFAEYSPFWGNRRRDATVRPEIALSAERLEWNGIRPEVSVFYEKRSSNVGIYDYDQFGGYVNLRKLF</sequence>
<dbReference type="Pfam" id="PF04575">
    <property type="entry name" value="SlipAM"/>
    <property type="match status" value="1"/>
</dbReference>
<evidence type="ECO:0000259" key="2">
    <source>
        <dbReference type="Pfam" id="PF04575"/>
    </source>
</evidence>
<feature type="signal peptide" evidence="1">
    <location>
        <begin position="1"/>
        <end position="21"/>
    </location>
</feature>
<accession>A0A6A7ZL42</accession>
<reference evidence="3" key="1">
    <citation type="journal article" date="2013" name="Genome Biol.">
        <title>Comparative genomics of the core and accessory genomes of 48 Sinorhizobium strains comprising five genospecies.</title>
        <authorList>
            <person name="Sugawara M."/>
            <person name="Epstein B."/>
            <person name="Badgley B.D."/>
            <person name="Unno T."/>
            <person name="Xu L."/>
            <person name="Reese J."/>
            <person name="Gyaneshwar P."/>
            <person name="Denny R."/>
            <person name="Mudge J."/>
            <person name="Bharti A.K."/>
            <person name="Farmer A.D."/>
            <person name="May G.D."/>
            <person name="Woodward J.E."/>
            <person name="Medigue C."/>
            <person name="Vallenet D."/>
            <person name="Lajus A."/>
            <person name="Rouy Z."/>
            <person name="Martinez-Vaz B."/>
            <person name="Tiffin P."/>
            <person name="Young N.D."/>
            <person name="Sadowsky M.J."/>
        </authorList>
    </citation>
    <scope>NUCLEOTIDE SEQUENCE</scope>
    <source>
        <strain evidence="3">M30</strain>
    </source>
</reference>
<organism evidence="3">
    <name type="scientific">Rhizobium meliloti</name>
    <name type="common">Ensifer meliloti</name>
    <name type="synonym">Sinorhizobium meliloti</name>
    <dbReference type="NCBI Taxonomy" id="382"/>
    <lineage>
        <taxon>Bacteria</taxon>
        <taxon>Pseudomonadati</taxon>
        <taxon>Pseudomonadota</taxon>
        <taxon>Alphaproteobacteria</taxon>
        <taxon>Hyphomicrobiales</taxon>
        <taxon>Rhizobiaceae</taxon>
        <taxon>Sinorhizobium/Ensifer group</taxon>
        <taxon>Sinorhizobium</taxon>
    </lineage>
</organism>
<name>A0A6A7ZL42_RHIML</name>
<feature type="domain" description="Surface lipoprotein assembly modifier C-terminal" evidence="2">
    <location>
        <begin position="272"/>
        <end position="389"/>
    </location>
</feature>
<dbReference type="InterPro" id="IPR007655">
    <property type="entry name" value="Slam_C"/>
</dbReference>
<keyword evidence="1" id="KW-0732">Signal</keyword>
<proteinExistence type="predicted"/>
<feature type="chain" id="PRO_5043213525" evidence="1">
    <location>
        <begin position="22"/>
        <end position="389"/>
    </location>
</feature>
<gene>
    <name evidence="3" type="ORF">GHK45_00735</name>
</gene>
<dbReference type="RefSeq" id="WP_003530284.1">
    <property type="nucleotide sequence ID" value="NZ_RPIJ01000011.1"/>
</dbReference>
<comment type="caution">
    <text evidence="3">The sequence shown here is derived from an EMBL/GenBank/DDBJ whole genome shotgun (WGS) entry which is preliminary data.</text>
</comment>